<dbReference type="AlphaFoldDB" id="A0AAV6TMP3"/>
<evidence type="ECO:0000256" key="4">
    <source>
        <dbReference type="ARBA" id="ARBA00022771"/>
    </source>
</evidence>
<accession>A0AAV6TMP3</accession>
<gene>
    <name evidence="10" type="ORF">JTE90_010238</name>
</gene>
<dbReference type="InterPro" id="IPR027417">
    <property type="entry name" value="P-loop_NTPase"/>
</dbReference>
<keyword evidence="3" id="KW-0479">Metal-binding</keyword>
<evidence type="ECO:0000256" key="8">
    <source>
        <dbReference type="PROSITE-ProRule" id="PRU00175"/>
    </source>
</evidence>
<dbReference type="InterPro" id="IPR001841">
    <property type="entry name" value="Znf_RING"/>
</dbReference>
<keyword evidence="7" id="KW-0472">Membrane</keyword>
<dbReference type="Gene3D" id="3.30.40.10">
    <property type="entry name" value="Zinc/RING finger domain, C3HC4 (zinc finger)"/>
    <property type="match status" value="1"/>
</dbReference>
<evidence type="ECO:0000313" key="10">
    <source>
        <dbReference type="EMBL" id="KAG8172844.1"/>
    </source>
</evidence>
<dbReference type="PROSITE" id="PS50089">
    <property type="entry name" value="ZF_RING_2"/>
    <property type="match status" value="1"/>
</dbReference>
<sequence length="319" mass="36932">MALYVWRDDRCRLHLTDCCAASPCQCREVLWQRTCPERPVLVVLVHGGKTYLLYVDERVGESSWYRWSLRVALCERHVPLVPSFCVMMPLGRHSSVRMVEFDRVPHLYECDGRSWCACTRTQLERGVLQLRTHVQGVSRGMWNDEPCSKSKLYPYDRETWERVLRRCIATVEDDHQPSEEDMVSIESLPILEILKPGLKCGVCRQDLEPDTLATQLPLCKHLHHERCLRHWLTRVNQCPICRRSCSDPSDCHRRVYVSRNPKGEFPIVVGFAATVHKFQGDTMDDTAIAINFNESTDLNLMYTALSRVKCQSQVIAIQL</sequence>
<dbReference type="SUPFAM" id="SSF57850">
    <property type="entry name" value="RING/U-box"/>
    <property type="match status" value="1"/>
</dbReference>
<evidence type="ECO:0000256" key="3">
    <source>
        <dbReference type="ARBA" id="ARBA00022723"/>
    </source>
</evidence>
<evidence type="ECO:0000256" key="2">
    <source>
        <dbReference type="ARBA" id="ARBA00022692"/>
    </source>
</evidence>
<dbReference type="SUPFAM" id="SSF52540">
    <property type="entry name" value="P-loop containing nucleoside triphosphate hydrolases"/>
    <property type="match status" value="1"/>
</dbReference>
<reference evidence="10 11" key="1">
    <citation type="journal article" date="2022" name="Nat. Ecol. Evol.">
        <title>A masculinizing supergene underlies an exaggerated male reproductive morph in a spider.</title>
        <authorList>
            <person name="Hendrickx F."/>
            <person name="De Corte Z."/>
            <person name="Sonet G."/>
            <person name="Van Belleghem S.M."/>
            <person name="Kostlbacher S."/>
            <person name="Vangestel C."/>
        </authorList>
    </citation>
    <scope>NUCLEOTIDE SEQUENCE [LARGE SCALE GENOMIC DNA]</scope>
    <source>
        <strain evidence="10">W744_W776</strain>
    </source>
</reference>
<keyword evidence="5" id="KW-0862">Zinc</keyword>
<evidence type="ECO:0000256" key="5">
    <source>
        <dbReference type="ARBA" id="ARBA00022833"/>
    </source>
</evidence>
<keyword evidence="11" id="KW-1185">Reference proteome</keyword>
<evidence type="ECO:0000313" key="11">
    <source>
        <dbReference type="Proteomes" id="UP000827092"/>
    </source>
</evidence>
<dbReference type="Pfam" id="PF13639">
    <property type="entry name" value="zf-RING_2"/>
    <property type="match status" value="1"/>
</dbReference>
<evidence type="ECO:0000256" key="7">
    <source>
        <dbReference type="ARBA" id="ARBA00023136"/>
    </source>
</evidence>
<dbReference type="PANTHER" id="PTHR46539:SF1">
    <property type="entry name" value="E3 UBIQUITIN-PROTEIN LIGASE ATL42"/>
    <property type="match status" value="1"/>
</dbReference>
<feature type="domain" description="RING-type" evidence="9">
    <location>
        <begin position="200"/>
        <end position="242"/>
    </location>
</feature>
<proteinExistence type="predicted"/>
<comment type="caution">
    <text evidence="10">The sequence shown here is derived from an EMBL/GenBank/DDBJ whole genome shotgun (WGS) entry which is preliminary data.</text>
</comment>
<organism evidence="10 11">
    <name type="scientific">Oedothorax gibbosus</name>
    <dbReference type="NCBI Taxonomy" id="931172"/>
    <lineage>
        <taxon>Eukaryota</taxon>
        <taxon>Metazoa</taxon>
        <taxon>Ecdysozoa</taxon>
        <taxon>Arthropoda</taxon>
        <taxon>Chelicerata</taxon>
        <taxon>Arachnida</taxon>
        <taxon>Araneae</taxon>
        <taxon>Araneomorphae</taxon>
        <taxon>Entelegynae</taxon>
        <taxon>Araneoidea</taxon>
        <taxon>Linyphiidae</taxon>
        <taxon>Erigoninae</taxon>
        <taxon>Oedothorax</taxon>
    </lineage>
</organism>
<keyword evidence="4 8" id="KW-0863">Zinc-finger</keyword>
<protein>
    <recommendedName>
        <fullName evidence="9">RING-type domain-containing protein</fullName>
    </recommendedName>
</protein>
<name>A0AAV6TMP3_9ARAC</name>
<keyword evidence="2" id="KW-0812">Transmembrane</keyword>
<dbReference type="PANTHER" id="PTHR46539">
    <property type="entry name" value="E3 UBIQUITIN-PROTEIN LIGASE ATL42"/>
    <property type="match status" value="1"/>
</dbReference>
<evidence type="ECO:0000259" key="9">
    <source>
        <dbReference type="PROSITE" id="PS50089"/>
    </source>
</evidence>
<dbReference type="Proteomes" id="UP000827092">
    <property type="component" value="Unassembled WGS sequence"/>
</dbReference>
<evidence type="ECO:0000256" key="6">
    <source>
        <dbReference type="ARBA" id="ARBA00022989"/>
    </source>
</evidence>
<dbReference type="InterPro" id="IPR013083">
    <property type="entry name" value="Znf_RING/FYVE/PHD"/>
</dbReference>
<dbReference type="EMBL" id="JAFNEN010002305">
    <property type="protein sequence ID" value="KAG8172844.1"/>
    <property type="molecule type" value="Genomic_DNA"/>
</dbReference>
<evidence type="ECO:0000256" key="1">
    <source>
        <dbReference type="ARBA" id="ARBA00004370"/>
    </source>
</evidence>
<dbReference type="Gene3D" id="3.40.50.300">
    <property type="entry name" value="P-loop containing nucleotide triphosphate hydrolases"/>
    <property type="match status" value="1"/>
</dbReference>
<keyword evidence="6" id="KW-1133">Transmembrane helix</keyword>
<dbReference type="CDD" id="cd18809">
    <property type="entry name" value="SF1_C_RecD"/>
    <property type="match status" value="1"/>
</dbReference>
<comment type="subcellular location">
    <subcellularLocation>
        <location evidence="1">Membrane</location>
    </subcellularLocation>
</comment>
<dbReference type="GO" id="GO:0016020">
    <property type="term" value="C:membrane"/>
    <property type="evidence" value="ECO:0007669"/>
    <property type="project" value="UniProtKB-SubCell"/>
</dbReference>
<dbReference type="GO" id="GO:0008270">
    <property type="term" value="F:zinc ion binding"/>
    <property type="evidence" value="ECO:0007669"/>
    <property type="project" value="UniProtKB-KW"/>
</dbReference>